<evidence type="ECO:0000313" key="4">
    <source>
        <dbReference type="Proteomes" id="UP000032680"/>
    </source>
</evidence>
<dbReference type="SUPFAM" id="SSF52096">
    <property type="entry name" value="ClpP/crotonase"/>
    <property type="match status" value="1"/>
</dbReference>
<accession>A0A0D6PAU5</accession>
<dbReference type="Gene3D" id="3.90.226.10">
    <property type="entry name" value="2-enoyl-CoA Hydratase, Chain A, domain 1"/>
    <property type="match status" value="1"/>
</dbReference>
<sequence>MGDGMMDFTTITYETLGPVARITLARPERTNAINAAMLGELDAALDAAEADDAVRAVIVRGAGAAFSSGFDLKEQMERRPTGVAQWRPILRRDFDVPMRFWHLPKPTIAAVRGPCLAGACELALACDITIAAEDAFFGEPELKFGAGIVVMILPWIVGPKLAKEIILMGQDRIGAARAREIGMINRVVPADDLDAAALAAARHMAAIDPALMRETKRSINRAIEARGMLDALEAALASDMLIEGEGSPDKAQFMDIARREGLRAALAWRDARFPPAP</sequence>
<dbReference type="GO" id="GO:0006635">
    <property type="term" value="P:fatty acid beta-oxidation"/>
    <property type="evidence" value="ECO:0007669"/>
    <property type="project" value="TreeGrafter"/>
</dbReference>
<evidence type="ECO:0000256" key="1">
    <source>
        <dbReference type="ARBA" id="ARBA00005254"/>
    </source>
</evidence>
<name>A0A0D6PAU5_9PROT</name>
<gene>
    <name evidence="3" type="ORF">Asru_0754_02</name>
</gene>
<dbReference type="PANTHER" id="PTHR11941">
    <property type="entry name" value="ENOYL-COA HYDRATASE-RELATED"/>
    <property type="match status" value="1"/>
</dbReference>
<dbReference type="EMBL" id="BANB01000753">
    <property type="protein sequence ID" value="GAN78318.1"/>
    <property type="molecule type" value="Genomic_DNA"/>
</dbReference>
<protein>
    <submittedName>
        <fullName evidence="3">Enoyl-CoA hydratase</fullName>
    </submittedName>
</protein>
<dbReference type="CDD" id="cd06558">
    <property type="entry name" value="crotonase-like"/>
    <property type="match status" value="1"/>
</dbReference>
<dbReference type="Pfam" id="PF00378">
    <property type="entry name" value="ECH_1"/>
    <property type="match status" value="1"/>
</dbReference>
<dbReference type="PANTHER" id="PTHR11941:SF124">
    <property type="entry name" value="ENOYL-COA HYDRATASE ECHA13-RELATED"/>
    <property type="match status" value="1"/>
</dbReference>
<keyword evidence="4" id="KW-1185">Reference proteome</keyword>
<dbReference type="InterPro" id="IPR029045">
    <property type="entry name" value="ClpP/crotonase-like_dom_sf"/>
</dbReference>
<comment type="similarity">
    <text evidence="1 2">Belongs to the enoyl-CoA hydratase/isomerase family.</text>
</comment>
<dbReference type="RefSeq" id="WP_199445685.1">
    <property type="nucleotide sequence ID" value="NZ_BANB01000753.1"/>
</dbReference>
<dbReference type="GO" id="GO:0003824">
    <property type="term" value="F:catalytic activity"/>
    <property type="evidence" value="ECO:0007669"/>
    <property type="project" value="InterPro"/>
</dbReference>
<evidence type="ECO:0000313" key="3">
    <source>
        <dbReference type="EMBL" id="GAN78318.1"/>
    </source>
</evidence>
<dbReference type="PROSITE" id="PS00166">
    <property type="entry name" value="ENOYL_COA_HYDRATASE"/>
    <property type="match status" value="1"/>
</dbReference>
<evidence type="ECO:0000256" key="2">
    <source>
        <dbReference type="RuleBase" id="RU003707"/>
    </source>
</evidence>
<reference evidence="3 4" key="1">
    <citation type="submission" date="2012-11" db="EMBL/GenBank/DDBJ databases">
        <title>Whole genome sequence of Acidisphaera rubrifaciens HS-AP3.</title>
        <authorList>
            <person name="Azuma Y."/>
            <person name="Higashiura N."/>
            <person name="Hirakawa H."/>
            <person name="Matsushita K."/>
        </authorList>
    </citation>
    <scope>NUCLEOTIDE SEQUENCE [LARGE SCALE GENOMIC DNA]</scope>
    <source>
        <strain evidence="3 4">HS-AP3</strain>
    </source>
</reference>
<organism evidence="3 4">
    <name type="scientific">Acidisphaera rubrifaciens HS-AP3</name>
    <dbReference type="NCBI Taxonomy" id="1231350"/>
    <lineage>
        <taxon>Bacteria</taxon>
        <taxon>Pseudomonadati</taxon>
        <taxon>Pseudomonadota</taxon>
        <taxon>Alphaproteobacteria</taxon>
        <taxon>Acetobacterales</taxon>
        <taxon>Acetobacteraceae</taxon>
        <taxon>Acidisphaera</taxon>
    </lineage>
</organism>
<dbReference type="InterPro" id="IPR018376">
    <property type="entry name" value="Enoyl-CoA_hyd/isom_CS"/>
</dbReference>
<dbReference type="InterPro" id="IPR001753">
    <property type="entry name" value="Enoyl-CoA_hydra/iso"/>
</dbReference>
<dbReference type="Proteomes" id="UP000032680">
    <property type="component" value="Unassembled WGS sequence"/>
</dbReference>
<comment type="caution">
    <text evidence="3">The sequence shown here is derived from an EMBL/GenBank/DDBJ whole genome shotgun (WGS) entry which is preliminary data.</text>
</comment>
<proteinExistence type="inferred from homology"/>
<dbReference type="AlphaFoldDB" id="A0A0D6PAU5"/>